<keyword evidence="4" id="KW-1185">Reference proteome</keyword>
<dbReference type="EMBL" id="JBHTAI010000006">
    <property type="protein sequence ID" value="MFC7149226.1"/>
    <property type="molecule type" value="Genomic_DNA"/>
</dbReference>
<dbReference type="InterPro" id="IPR001310">
    <property type="entry name" value="Histidine_triad_HIT"/>
</dbReference>
<dbReference type="SUPFAM" id="SSF54197">
    <property type="entry name" value="HIT-like"/>
    <property type="match status" value="1"/>
</dbReference>
<feature type="domain" description="HIT" evidence="2">
    <location>
        <begin position="19"/>
        <end position="128"/>
    </location>
</feature>
<reference evidence="4" key="1">
    <citation type="journal article" date="2019" name="Int. J. Syst. Evol. Microbiol.">
        <title>The Global Catalogue of Microorganisms (GCM) 10K type strain sequencing project: providing services to taxonomists for standard genome sequencing and annotation.</title>
        <authorList>
            <consortium name="The Broad Institute Genomics Platform"/>
            <consortium name="The Broad Institute Genome Sequencing Center for Infectious Disease"/>
            <person name="Wu L."/>
            <person name="Ma J."/>
        </authorList>
    </citation>
    <scope>NUCLEOTIDE SEQUENCE [LARGE SCALE GENOMIC DNA]</scope>
    <source>
        <strain evidence="4">KCTC 12907</strain>
    </source>
</reference>
<dbReference type="CDD" id="cd01276">
    <property type="entry name" value="PKCI_related"/>
    <property type="match status" value="1"/>
</dbReference>
<dbReference type="InterPro" id="IPR011146">
    <property type="entry name" value="HIT-like"/>
</dbReference>
<dbReference type="RefSeq" id="WP_378054237.1">
    <property type="nucleotide sequence ID" value="NZ_JBHMDN010000079.1"/>
</dbReference>
<proteinExistence type="predicted"/>
<dbReference type="Gene3D" id="3.30.428.10">
    <property type="entry name" value="HIT-like"/>
    <property type="match status" value="1"/>
</dbReference>
<protein>
    <submittedName>
        <fullName evidence="3">Histidine triad nucleotide-binding protein</fullName>
    </submittedName>
</protein>
<sequence length="132" mass="14573">MMDAYANSLKGCVHLPDCLFCKIVEGTIPSRKVYEDDLVYAFHDIQPQAPVHLLVIPKKHIATMNDCQPEDQALLGHLLLASKKIAQEAGLEESGYRLVNNCGRDSGQLVFHIHWHILGGEPLGPLNAPGEH</sequence>
<dbReference type="Proteomes" id="UP001596378">
    <property type="component" value="Unassembled WGS sequence"/>
</dbReference>
<dbReference type="InterPro" id="IPR036265">
    <property type="entry name" value="HIT-like_sf"/>
</dbReference>
<gene>
    <name evidence="3" type="ORF">ACFQMJ_11880</name>
</gene>
<evidence type="ECO:0000313" key="3">
    <source>
        <dbReference type="EMBL" id="MFC7149226.1"/>
    </source>
</evidence>
<name>A0ABW2F7P7_9BACL</name>
<dbReference type="Pfam" id="PF01230">
    <property type="entry name" value="HIT"/>
    <property type="match status" value="1"/>
</dbReference>
<dbReference type="PRINTS" id="PR00332">
    <property type="entry name" value="HISTRIAD"/>
</dbReference>
<evidence type="ECO:0000313" key="4">
    <source>
        <dbReference type="Proteomes" id="UP001596378"/>
    </source>
</evidence>
<comment type="caution">
    <text evidence="3">The sequence shown here is derived from an EMBL/GenBank/DDBJ whole genome shotgun (WGS) entry which is preliminary data.</text>
</comment>
<evidence type="ECO:0000256" key="1">
    <source>
        <dbReference type="PROSITE-ProRule" id="PRU00464"/>
    </source>
</evidence>
<dbReference type="PROSITE" id="PS51084">
    <property type="entry name" value="HIT_2"/>
    <property type="match status" value="1"/>
</dbReference>
<feature type="short sequence motif" description="Histidine triad motif" evidence="1">
    <location>
        <begin position="112"/>
        <end position="116"/>
    </location>
</feature>
<evidence type="ECO:0000259" key="2">
    <source>
        <dbReference type="PROSITE" id="PS51084"/>
    </source>
</evidence>
<dbReference type="PANTHER" id="PTHR23089">
    <property type="entry name" value="HISTIDINE TRIAD HIT PROTEIN"/>
    <property type="match status" value="1"/>
</dbReference>
<organism evidence="3 4">
    <name type="scientific">Cohnella cellulosilytica</name>
    <dbReference type="NCBI Taxonomy" id="986710"/>
    <lineage>
        <taxon>Bacteria</taxon>
        <taxon>Bacillati</taxon>
        <taxon>Bacillota</taxon>
        <taxon>Bacilli</taxon>
        <taxon>Bacillales</taxon>
        <taxon>Paenibacillaceae</taxon>
        <taxon>Cohnella</taxon>
    </lineage>
</organism>
<accession>A0ABW2F7P7</accession>